<dbReference type="AlphaFoldDB" id="A0A381RZD3"/>
<dbReference type="InterPro" id="IPR020573">
    <property type="entry name" value="UDP_GlcNAc_AcTrfase_non-rep"/>
</dbReference>
<evidence type="ECO:0000313" key="2">
    <source>
        <dbReference type="EMBL" id="SUZ97190.1"/>
    </source>
</evidence>
<dbReference type="GO" id="GO:0016747">
    <property type="term" value="F:acyltransferase activity, transferring groups other than amino-acyl groups"/>
    <property type="evidence" value="ECO:0007669"/>
    <property type="project" value="InterPro"/>
</dbReference>
<gene>
    <name evidence="2" type="ORF">METZ01_LOCUS50044</name>
</gene>
<dbReference type="EMBL" id="UINC01002485">
    <property type="protein sequence ID" value="SUZ97190.1"/>
    <property type="molecule type" value="Genomic_DNA"/>
</dbReference>
<dbReference type="Gene3D" id="2.160.10.10">
    <property type="entry name" value="Hexapeptide repeat proteins"/>
    <property type="match status" value="1"/>
</dbReference>
<sequence length="128" mass="13516">MPALGELADLVSGTISGNSNIKIDGVSEIQNGKSGTITFFDNPKYRKYISETKASAIVVSNEAFLNGKNGIVVNNPQLAIAKILSFFQEKPDNSIGVHPTAIIHKSAEVGEEVTIGAFAVIDSKVKIG</sequence>
<evidence type="ECO:0000259" key="1">
    <source>
        <dbReference type="Pfam" id="PF04613"/>
    </source>
</evidence>
<organism evidence="2">
    <name type="scientific">marine metagenome</name>
    <dbReference type="NCBI Taxonomy" id="408172"/>
    <lineage>
        <taxon>unclassified sequences</taxon>
        <taxon>metagenomes</taxon>
        <taxon>ecological metagenomes</taxon>
    </lineage>
</organism>
<dbReference type="InterPro" id="IPR011004">
    <property type="entry name" value="Trimer_LpxA-like_sf"/>
</dbReference>
<feature type="domain" description="UDP-3-O-[3-hydroxymyristoyl] glucosamine N-acyltransferase non-repeat region" evidence="1">
    <location>
        <begin position="20"/>
        <end position="85"/>
    </location>
</feature>
<feature type="non-terminal residue" evidence="2">
    <location>
        <position position="128"/>
    </location>
</feature>
<dbReference type="GO" id="GO:0016020">
    <property type="term" value="C:membrane"/>
    <property type="evidence" value="ECO:0007669"/>
    <property type="project" value="GOC"/>
</dbReference>
<dbReference type="SUPFAM" id="SSF51161">
    <property type="entry name" value="Trimeric LpxA-like enzymes"/>
    <property type="match status" value="1"/>
</dbReference>
<accession>A0A381RZD3</accession>
<dbReference type="Gene3D" id="3.40.1390.10">
    <property type="entry name" value="MurE/MurF, N-terminal domain"/>
    <property type="match status" value="1"/>
</dbReference>
<name>A0A381RZD3_9ZZZZ</name>
<dbReference type="Pfam" id="PF04613">
    <property type="entry name" value="LpxD"/>
    <property type="match status" value="1"/>
</dbReference>
<dbReference type="GO" id="GO:0009245">
    <property type="term" value="P:lipid A biosynthetic process"/>
    <property type="evidence" value="ECO:0007669"/>
    <property type="project" value="InterPro"/>
</dbReference>
<proteinExistence type="predicted"/>
<reference evidence="2" key="1">
    <citation type="submission" date="2018-05" db="EMBL/GenBank/DDBJ databases">
        <authorList>
            <person name="Lanie J.A."/>
            <person name="Ng W.-L."/>
            <person name="Kazmierczak K.M."/>
            <person name="Andrzejewski T.M."/>
            <person name="Davidsen T.M."/>
            <person name="Wayne K.J."/>
            <person name="Tettelin H."/>
            <person name="Glass J.I."/>
            <person name="Rusch D."/>
            <person name="Podicherti R."/>
            <person name="Tsui H.-C.T."/>
            <person name="Winkler M.E."/>
        </authorList>
    </citation>
    <scope>NUCLEOTIDE SEQUENCE</scope>
</reference>
<protein>
    <recommendedName>
        <fullName evidence="1">UDP-3-O-[3-hydroxymyristoyl] glucosamine N-acyltransferase non-repeat region domain-containing protein</fullName>
    </recommendedName>
</protein>